<dbReference type="Proteomes" id="UP000318821">
    <property type="component" value="Unassembled WGS sequence"/>
</dbReference>
<feature type="region of interest" description="Disordered" evidence="1">
    <location>
        <begin position="18"/>
        <end position="52"/>
    </location>
</feature>
<evidence type="ECO:0000313" key="3">
    <source>
        <dbReference type="Proteomes" id="UP000318821"/>
    </source>
</evidence>
<dbReference type="AlphaFoldDB" id="A0A504XNW4"/>
<accession>A0A504XNW4</accession>
<sequence>MHLAGTSCVRQRGAYFSTPELSSSSHNERSSSAWPTGSPPQRHTHASTPAATYTHAPSRDVAFGGRAHVATHRSRDTLTAELQRIRAEANTIVVERWFWRWGLYAVRRAALRRIQHRARLVLWSRVGARCFAWWRLVAQRRLCREVLYREAAARERATLIEGLCRVAWDKWRQWARVRARKCARAAHLGLVNRQRHALLRFRAWTCHPRRCRQLRSVEQIRFSAERSLARFTLIRWRLHALESYLAFPLQVRAAQQVATAAFRAWQRRALIGASMRLIRHEALLHVAERCFDRWRRWLRRRLQAALLREANEARLVLRIFSQWAWHHELHALDYEQYVAERHLPRLFS</sequence>
<dbReference type="VEuPathDB" id="TriTrypDB:LdCL_340044600"/>
<organism evidence="2 3">
    <name type="scientific">Leishmania donovani</name>
    <dbReference type="NCBI Taxonomy" id="5661"/>
    <lineage>
        <taxon>Eukaryota</taxon>
        <taxon>Discoba</taxon>
        <taxon>Euglenozoa</taxon>
        <taxon>Kinetoplastea</taxon>
        <taxon>Metakinetoplastina</taxon>
        <taxon>Trypanosomatida</taxon>
        <taxon>Trypanosomatidae</taxon>
        <taxon>Leishmaniinae</taxon>
        <taxon>Leishmania</taxon>
    </lineage>
</organism>
<dbReference type="VEuPathDB" id="TriTrypDB:LdBPK_343520.1"/>
<evidence type="ECO:0000256" key="1">
    <source>
        <dbReference type="SAM" id="MobiDB-lite"/>
    </source>
</evidence>
<feature type="compositionally biased region" description="Polar residues" evidence="1">
    <location>
        <begin position="33"/>
        <end position="51"/>
    </location>
</feature>
<gene>
    <name evidence="2" type="ORF">CGC20_20735</name>
</gene>
<protein>
    <submittedName>
        <fullName evidence="2">Uncharacterized protein</fullName>
    </submittedName>
</protein>
<comment type="caution">
    <text evidence="2">The sequence shown here is derived from an EMBL/GenBank/DDBJ whole genome shotgun (WGS) entry which is preliminary data.</text>
</comment>
<name>A0A504XNW4_LEIDO</name>
<dbReference type="EMBL" id="RHLD01000015">
    <property type="protein sequence ID" value="TPP46747.1"/>
    <property type="molecule type" value="Genomic_DNA"/>
</dbReference>
<dbReference type="VEuPathDB" id="TriTrypDB:LDHU3_34.5760"/>
<evidence type="ECO:0000313" key="2">
    <source>
        <dbReference type="EMBL" id="TPP46747.1"/>
    </source>
</evidence>
<reference evidence="3" key="1">
    <citation type="submission" date="2019-02" db="EMBL/GenBank/DDBJ databases">
        <title>FDA dAtabase for Regulatory Grade micrObial Sequences (FDA-ARGOS): Supporting development and validation of Infectious Disease Dx tests.</title>
        <authorList>
            <person name="Duncan R."/>
            <person name="Fisher C."/>
            <person name="Tallon L."/>
            <person name="Sadzewicz L."/>
            <person name="Sengamalay N."/>
            <person name="Ott S."/>
            <person name="Godinez A."/>
            <person name="Nagaraj S."/>
            <person name="Vavikolanu K."/>
            <person name="Vyas G."/>
            <person name="Nadendla S."/>
            <person name="Aluvathingal J."/>
            <person name="Sichtig H."/>
        </authorList>
    </citation>
    <scope>NUCLEOTIDE SEQUENCE [LARGE SCALE GENOMIC DNA]</scope>
    <source>
        <strain evidence="3">FDAARGOS_360</strain>
    </source>
</reference>
<proteinExistence type="predicted"/>